<comment type="similarity">
    <text evidence="6">Belongs to the ABC-2 integral membrane protein family.</text>
</comment>
<dbReference type="PRINTS" id="PR00164">
    <property type="entry name" value="ABC2TRNSPORT"/>
</dbReference>
<dbReference type="PANTHER" id="PTHR43027:SF2">
    <property type="entry name" value="TRANSPORT PERMEASE PROTEIN"/>
    <property type="match status" value="1"/>
</dbReference>
<comment type="subcellular location">
    <subcellularLocation>
        <location evidence="6">Cell membrane</location>
        <topology evidence="6">Multi-pass membrane protein</topology>
    </subcellularLocation>
    <subcellularLocation>
        <location evidence="1">Membrane</location>
        <topology evidence="1">Multi-pass membrane protein</topology>
    </subcellularLocation>
</comment>
<keyword evidence="5" id="KW-0046">Antibiotic resistance</keyword>
<sequence>MTPFRSLSRAMLLGFVRDKSSLFFTILFPLMFLVLFGAIFTNQGVSKSKIIQIGQVAILDQAPGVGEILEITKQNDLAAAQEEVRKGDYEAVVRQQGDRYELYYSAADQVRSATVRGVFGQLVGQANAAGVPQRFTLAAEQVEDESLKIIQYVTPGLLSWAISMGATFGAAMTLVTWRQKKILRRLRLAPVNTTTVVSARVGASVAIALVQTAIFLGVASLPLFGLQLSDYWWMCIPLVIAGTLVFMAIGMLVGGLAKTSEAAAGMANLIVLPMAFLSGTFFPLDTAPQWLQTLSNIFPMKHLNQGMQDVMVRGQGPASILPELGIILGFGVVIAVIAVSLFRWDDV</sequence>
<evidence type="ECO:0000256" key="5">
    <source>
        <dbReference type="ARBA" id="ARBA00023251"/>
    </source>
</evidence>
<feature type="transmembrane region" description="Helical" evidence="6">
    <location>
        <begin position="197"/>
        <end position="219"/>
    </location>
</feature>
<dbReference type="RefSeq" id="WP_155338466.1">
    <property type="nucleotide sequence ID" value="NZ_BAAABN010000001.1"/>
</dbReference>
<comment type="caution">
    <text evidence="8">The sequence shown here is derived from an EMBL/GenBank/DDBJ whole genome shotgun (WGS) entry which is preliminary data.</text>
</comment>
<dbReference type="InterPro" id="IPR000412">
    <property type="entry name" value="ABC_2_transport"/>
</dbReference>
<keyword evidence="4 6" id="KW-0472">Membrane</keyword>
<dbReference type="PANTHER" id="PTHR43027">
    <property type="entry name" value="DOXORUBICIN RESISTANCE ABC TRANSPORTER PERMEASE PROTEIN DRRC-RELATED"/>
    <property type="match status" value="1"/>
</dbReference>
<evidence type="ECO:0000313" key="8">
    <source>
        <dbReference type="EMBL" id="GES02229.1"/>
    </source>
</evidence>
<feature type="transmembrane region" description="Helical" evidence="6">
    <location>
        <begin position="265"/>
        <end position="284"/>
    </location>
</feature>
<protein>
    <recommendedName>
        <fullName evidence="6">Transport permease protein</fullName>
    </recommendedName>
</protein>
<dbReference type="EMBL" id="BLAD01000056">
    <property type="protein sequence ID" value="GES02229.1"/>
    <property type="molecule type" value="Genomic_DNA"/>
</dbReference>
<feature type="transmembrane region" description="Helical" evidence="6">
    <location>
        <begin position="21"/>
        <end position="40"/>
    </location>
</feature>
<gene>
    <name evidence="8" type="ORF">Acor_42940</name>
</gene>
<dbReference type="GO" id="GO:0046677">
    <property type="term" value="P:response to antibiotic"/>
    <property type="evidence" value="ECO:0007669"/>
    <property type="project" value="UniProtKB-KW"/>
</dbReference>
<proteinExistence type="inferred from homology"/>
<evidence type="ECO:0000259" key="7">
    <source>
        <dbReference type="PROSITE" id="PS51012"/>
    </source>
</evidence>
<dbReference type="GO" id="GO:0140359">
    <property type="term" value="F:ABC-type transporter activity"/>
    <property type="evidence" value="ECO:0007669"/>
    <property type="project" value="InterPro"/>
</dbReference>
<evidence type="ECO:0000256" key="2">
    <source>
        <dbReference type="ARBA" id="ARBA00022692"/>
    </source>
</evidence>
<keyword evidence="2 6" id="KW-0812">Transmembrane</keyword>
<evidence type="ECO:0000256" key="4">
    <source>
        <dbReference type="ARBA" id="ARBA00023136"/>
    </source>
</evidence>
<evidence type="ECO:0000256" key="1">
    <source>
        <dbReference type="ARBA" id="ARBA00004141"/>
    </source>
</evidence>
<accession>A0A5M3W1R7</accession>
<keyword evidence="9" id="KW-1185">Reference proteome</keyword>
<keyword evidence="6" id="KW-1003">Cell membrane</keyword>
<organism evidence="8 9">
    <name type="scientific">Acrocarpospora corrugata</name>
    <dbReference type="NCBI Taxonomy" id="35763"/>
    <lineage>
        <taxon>Bacteria</taxon>
        <taxon>Bacillati</taxon>
        <taxon>Actinomycetota</taxon>
        <taxon>Actinomycetes</taxon>
        <taxon>Streptosporangiales</taxon>
        <taxon>Streptosporangiaceae</taxon>
        <taxon>Acrocarpospora</taxon>
    </lineage>
</organism>
<dbReference type="InterPro" id="IPR013525">
    <property type="entry name" value="ABC2_TM"/>
</dbReference>
<dbReference type="OrthoDB" id="9778589at2"/>
<dbReference type="AlphaFoldDB" id="A0A5M3W1R7"/>
<dbReference type="InterPro" id="IPR047817">
    <property type="entry name" value="ABC2_TM_bact-type"/>
</dbReference>
<evidence type="ECO:0000313" key="9">
    <source>
        <dbReference type="Proteomes" id="UP000334990"/>
    </source>
</evidence>
<evidence type="ECO:0000256" key="6">
    <source>
        <dbReference type="RuleBase" id="RU361157"/>
    </source>
</evidence>
<dbReference type="GO" id="GO:0043190">
    <property type="term" value="C:ATP-binding cassette (ABC) transporter complex"/>
    <property type="evidence" value="ECO:0007669"/>
    <property type="project" value="InterPro"/>
</dbReference>
<dbReference type="PROSITE" id="PS51012">
    <property type="entry name" value="ABC_TM2"/>
    <property type="match status" value="1"/>
</dbReference>
<evidence type="ECO:0000256" key="3">
    <source>
        <dbReference type="ARBA" id="ARBA00022989"/>
    </source>
</evidence>
<feature type="domain" description="ABC transmembrane type-2" evidence="7">
    <location>
        <begin position="119"/>
        <end position="345"/>
    </location>
</feature>
<dbReference type="Pfam" id="PF12698">
    <property type="entry name" value="ABC2_membrane_3"/>
    <property type="match status" value="1"/>
</dbReference>
<dbReference type="InterPro" id="IPR052902">
    <property type="entry name" value="ABC-2_transporter"/>
</dbReference>
<keyword evidence="3 6" id="KW-1133">Transmembrane helix</keyword>
<dbReference type="Proteomes" id="UP000334990">
    <property type="component" value="Unassembled WGS sequence"/>
</dbReference>
<feature type="transmembrane region" description="Helical" evidence="6">
    <location>
        <begin position="231"/>
        <end position="253"/>
    </location>
</feature>
<name>A0A5M3W1R7_9ACTN</name>
<feature type="transmembrane region" description="Helical" evidence="6">
    <location>
        <begin position="157"/>
        <end position="177"/>
    </location>
</feature>
<keyword evidence="6" id="KW-0813">Transport</keyword>
<reference evidence="8 9" key="1">
    <citation type="submission" date="2019-10" db="EMBL/GenBank/DDBJ databases">
        <title>Whole genome shotgun sequence of Acrocarpospora corrugata NBRC 13972.</title>
        <authorList>
            <person name="Ichikawa N."/>
            <person name="Kimura A."/>
            <person name="Kitahashi Y."/>
            <person name="Komaki H."/>
            <person name="Oguchi A."/>
        </authorList>
    </citation>
    <scope>NUCLEOTIDE SEQUENCE [LARGE SCALE GENOMIC DNA]</scope>
    <source>
        <strain evidence="8 9">NBRC 13972</strain>
    </source>
</reference>
<feature type="transmembrane region" description="Helical" evidence="6">
    <location>
        <begin position="324"/>
        <end position="344"/>
    </location>
</feature>